<reference evidence="1 2" key="1">
    <citation type="submission" date="2019-08" db="EMBL/GenBank/DDBJ databases">
        <title>100 year-old enigma solved: identification of Planctomyces bekefii, the type genus and species of the phylum Planctomycetes.</title>
        <authorList>
            <person name="Svetlana D.N."/>
            <person name="Overmann J."/>
        </authorList>
    </citation>
    <scope>NUCLEOTIDE SEQUENCE [LARGE SCALE GENOMIC DNA]</scope>
    <source>
        <strain evidence="1">Phe10_nw2017</strain>
    </source>
</reference>
<keyword evidence="2" id="KW-1185">Reference proteome</keyword>
<protein>
    <submittedName>
        <fullName evidence="1">Uncharacterized protein</fullName>
    </submittedName>
</protein>
<organism evidence="1 2">
    <name type="scientific">Planctomyces bekefii</name>
    <dbReference type="NCBI Taxonomy" id="1653850"/>
    <lineage>
        <taxon>Bacteria</taxon>
        <taxon>Pseudomonadati</taxon>
        <taxon>Planctomycetota</taxon>
        <taxon>Planctomycetia</taxon>
        <taxon>Planctomycetales</taxon>
        <taxon>Planctomycetaceae</taxon>
        <taxon>Planctomyces</taxon>
    </lineage>
</organism>
<dbReference type="Proteomes" id="UP000321083">
    <property type="component" value="Unassembled WGS sequence"/>
</dbReference>
<gene>
    <name evidence="1" type="ORF">E3A20_22380</name>
</gene>
<evidence type="ECO:0000313" key="1">
    <source>
        <dbReference type="EMBL" id="TWW08634.1"/>
    </source>
</evidence>
<sequence>MTQVRFNLREFIPSLQNAQKIADEIKADNIPAASLENIAKEIDNLPIDELPNDLKLSVDELRGRIAAKEGANTAKVVQLMESLITEFSSLAESAAGGPAAAGGLSGVSFLTSTKLSSEEYVSGLPIITKLKSLGKFCFD</sequence>
<accession>A0A5C6M622</accession>
<dbReference type="EMBL" id="SRHE01000573">
    <property type="protein sequence ID" value="TWW08634.1"/>
    <property type="molecule type" value="Genomic_DNA"/>
</dbReference>
<reference evidence="1 2" key="2">
    <citation type="submission" date="2019-08" db="EMBL/GenBank/DDBJ databases">
        <authorList>
            <person name="Henke P."/>
        </authorList>
    </citation>
    <scope>NUCLEOTIDE SEQUENCE [LARGE SCALE GENOMIC DNA]</scope>
    <source>
        <strain evidence="1">Phe10_nw2017</strain>
    </source>
</reference>
<name>A0A5C6M622_9PLAN</name>
<evidence type="ECO:0000313" key="2">
    <source>
        <dbReference type="Proteomes" id="UP000321083"/>
    </source>
</evidence>
<proteinExistence type="predicted"/>
<comment type="caution">
    <text evidence="1">The sequence shown here is derived from an EMBL/GenBank/DDBJ whole genome shotgun (WGS) entry which is preliminary data.</text>
</comment>
<feature type="non-terminal residue" evidence="1">
    <location>
        <position position="139"/>
    </location>
</feature>
<dbReference type="AlphaFoldDB" id="A0A5C6M622"/>